<feature type="compositionally biased region" description="Basic and acidic residues" evidence="1">
    <location>
        <begin position="349"/>
        <end position="359"/>
    </location>
</feature>
<evidence type="ECO:0000313" key="3">
    <source>
        <dbReference type="EMBL" id="KAH6886979.1"/>
    </source>
</evidence>
<dbReference type="OrthoDB" id="3205825at2759"/>
<dbReference type="PANTHER" id="PTHR35179">
    <property type="entry name" value="PROTEIN CBG02620"/>
    <property type="match status" value="1"/>
</dbReference>
<evidence type="ECO:0000256" key="1">
    <source>
        <dbReference type="SAM" id="MobiDB-lite"/>
    </source>
</evidence>
<feature type="region of interest" description="Disordered" evidence="1">
    <location>
        <begin position="325"/>
        <end position="359"/>
    </location>
</feature>
<feature type="transmembrane region" description="Helical" evidence="2">
    <location>
        <begin position="131"/>
        <end position="148"/>
    </location>
</feature>
<keyword evidence="2" id="KW-0812">Transmembrane</keyword>
<reference evidence="3 4" key="1">
    <citation type="journal article" date="2021" name="Nat. Commun.">
        <title>Genetic determinants of endophytism in the Arabidopsis root mycobiome.</title>
        <authorList>
            <person name="Mesny F."/>
            <person name="Miyauchi S."/>
            <person name="Thiergart T."/>
            <person name="Pickel B."/>
            <person name="Atanasova L."/>
            <person name="Karlsson M."/>
            <person name="Huettel B."/>
            <person name="Barry K.W."/>
            <person name="Haridas S."/>
            <person name="Chen C."/>
            <person name="Bauer D."/>
            <person name="Andreopoulos W."/>
            <person name="Pangilinan J."/>
            <person name="LaButti K."/>
            <person name="Riley R."/>
            <person name="Lipzen A."/>
            <person name="Clum A."/>
            <person name="Drula E."/>
            <person name="Henrissat B."/>
            <person name="Kohler A."/>
            <person name="Grigoriev I.V."/>
            <person name="Martin F.M."/>
            <person name="Hacquard S."/>
        </authorList>
    </citation>
    <scope>NUCLEOTIDE SEQUENCE [LARGE SCALE GENOMIC DNA]</scope>
    <source>
        <strain evidence="3 4">MPI-CAGE-CH-0241</strain>
    </source>
</reference>
<dbReference type="EMBL" id="JAGPYM010000015">
    <property type="protein sequence ID" value="KAH6886979.1"/>
    <property type="molecule type" value="Genomic_DNA"/>
</dbReference>
<organism evidence="3 4">
    <name type="scientific">Thelonectria olida</name>
    <dbReference type="NCBI Taxonomy" id="1576542"/>
    <lineage>
        <taxon>Eukaryota</taxon>
        <taxon>Fungi</taxon>
        <taxon>Dikarya</taxon>
        <taxon>Ascomycota</taxon>
        <taxon>Pezizomycotina</taxon>
        <taxon>Sordariomycetes</taxon>
        <taxon>Hypocreomycetidae</taxon>
        <taxon>Hypocreales</taxon>
        <taxon>Nectriaceae</taxon>
        <taxon>Thelonectria</taxon>
    </lineage>
</organism>
<feature type="transmembrane region" description="Helical" evidence="2">
    <location>
        <begin position="86"/>
        <end position="110"/>
    </location>
</feature>
<protein>
    <submittedName>
        <fullName evidence="3">Uncharacterized protein</fullName>
    </submittedName>
</protein>
<feature type="transmembrane region" description="Helical" evidence="2">
    <location>
        <begin position="168"/>
        <end position="186"/>
    </location>
</feature>
<keyword evidence="2" id="KW-0472">Membrane</keyword>
<accession>A0A9P9AR04</accession>
<dbReference type="Proteomes" id="UP000777438">
    <property type="component" value="Unassembled WGS sequence"/>
</dbReference>
<dbReference type="PANTHER" id="PTHR35179:SF1">
    <property type="entry name" value="INTEGRAL MEMBRANE PROTEIN"/>
    <property type="match status" value="1"/>
</dbReference>
<dbReference type="AlphaFoldDB" id="A0A9P9AR04"/>
<feature type="transmembrane region" description="Helical" evidence="2">
    <location>
        <begin position="206"/>
        <end position="232"/>
    </location>
</feature>
<comment type="caution">
    <text evidence="3">The sequence shown here is derived from an EMBL/GenBank/DDBJ whole genome shotgun (WGS) entry which is preliminary data.</text>
</comment>
<name>A0A9P9AR04_9HYPO</name>
<keyword evidence="2" id="KW-1133">Transmembrane helix</keyword>
<evidence type="ECO:0000256" key="2">
    <source>
        <dbReference type="SAM" id="Phobius"/>
    </source>
</evidence>
<sequence length="359" mass="40717">MAGFLVPDSYVVVAPSLNDLLVASIIWGFTLATGLFSGTRAFKQTWATWRRSRRLHAYAFLIWAEWLVSMVIGVLSWTFIRGFIEASFWIYFAFLCLWVVQIQCICGIIINRIALLMVDKRNASKIRWGTAALLGVINISVFIIWIPARLQISPTWIHVNEIWDRIEKGLFLVIDACLHLYFIHLLRVKLIANGLNKYVPLFRFNLMMVAISMSLDIILIGSMSIGNGFIYVQFHPLVYMLKLHIEMNISSLIVKVVRATGDDSSYARGTELQSKPTTNRSRTLTNTNNLFSGNQTYVEAEAPDEGPKGFPQGITKVVQTRVTVASRNRDDLEDEGDGSSQSSTRRLKHPSEAYRDQFV</sequence>
<feature type="transmembrane region" description="Helical" evidence="2">
    <location>
        <begin position="20"/>
        <end position="37"/>
    </location>
</feature>
<feature type="transmembrane region" description="Helical" evidence="2">
    <location>
        <begin position="58"/>
        <end position="80"/>
    </location>
</feature>
<evidence type="ECO:0000313" key="4">
    <source>
        <dbReference type="Proteomes" id="UP000777438"/>
    </source>
</evidence>
<proteinExistence type="predicted"/>
<gene>
    <name evidence="3" type="ORF">B0T10DRAFT_515917</name>
</gene>
<keyword evidence="4" id="KW-1185">Reference proteome</keyword>